<dbReference type="AlphaFoldDB" id="A0A9Q3I4K4"/>
<name>A0A9Q3I4K4_9BASI</name>
<feature type="compositionally biased region" description="Polar residues" evidence="1">
    <location>
        <begin position="8"/>
        <end position="24"/>
    </location>
</feature>
<feature type="region of interest" description="Disordered" evidence="1">
    <location>
        <begin position="92"/>
        <end position="112"/>
    </location>
</feature>
<accession>A0A9Q3I4K4</accession>
<evidence type="ECO:0000313" key="2">
    <source>
        <dbReference type="EMBL" id="MBW0527783.1"/>
    </source>
</evidence>
<feature type="region of interest" description="Disordered" evidence="1">
    <location>
        <begin position="1"/>
        <end position="32"/>
    </location>
</feature>
<keyword evidence="3" id="KW-1185">Reference proteome</keyword>
<dbReference type="Proteomes" id="UP000765509">
    <property type="component" value="Unassembled WGS sequence"/>
</dbReference>
<gene>
    <name evidence="2" type="ORF">O181_067498</name>
</gene>
<evidence type="ECO:0000256" key="1">
    <source>
        <dbReference type="SAM" id="MobiDB-lite"/>
    </source>
</evidence>
<evidence type="ECO:0000313" key="3">
    <source>
        <dbReference type="Proteomes" id="UP000765509"/>
    </source>
</evidence>
<comment type="caution">
    <text evidence="2">The sequence shown here is derived from an EMBL/GenBank/DDBJ whole genome shotgun (WGS) entry which is preliminary data.</text>
</comment>
<organism evidence="2 3">
    <name type="scientific">Austropuccinia psidii MF-1</name>
    <dbReference type="NCBI Taxonomy" id="1389203"/>
    <lineage>
        <taxon>Eukaryota</taxon>
        <taxon>Fungi</taxon>
        <taxon>Dikarya</taxon>
        <taxon>Basidiomycota</taxon>
        <taxon>Pucciniomycotina</taxon>
        <taxon>Pucciniomycetes</taxon>
        <taxon>Pucciniales</taxon>
        <taxon>Sphaerophragmiaceae</taxon>
        <taxon>Austropuccinia</taxon>
    </lineage>
</organism>
<protein>
    <submittedName>
        <fullName evidence="2">Uncharacterized protein</fullName>
    </submittedName>
</protein>
<sequence>MPHPMPQTLGSSLEFNELQTSTPESGDKISDMVSNNKLVIEVKSLEHENYQDPPVIQDCEHTFILNICNLSEPDSFLIAFISAQPPSSQRLNLKSYEKEKAVEPCEPTEDAG</sequence>
<reference evidence="2" key="1">
    <citation type="submission" date="2021-03" db="EMBL/GenBank/DDBJ databases">
        <title>Draft genome sequence of rust myrtle Austropuccinia psidii MF-1, a brazilian biotype.</title>
        <authorList>
            <person name="Quecine M.C."/>
            <person name="Pachon D.M.R."/>
            <person name="Bonatelli M.L."/>
            <person name="Correr F.H."/>
            <person name="Franceschini L.M."/>
            <person name="Leite T.F."/>
            <person name="Margarido G.R.A."/>
            <person name="Almeida C.A."/>
            <person name="Ferrarezi J.A."/>
            <person name="Labate C.A."/>
        </authorList>
    </citation>
    <scope>NUCLEOTIDE SEQUENCE</scope>
    <source>
        <strain evidence="2">MF-1</strain>
    </source>
</reference>
<proteinExistence type="predicted"/>
<dbReference type="EMBL" id="AVOT02033820">
    <property type="protein sequence ID" value="MBW0527783.1"/>
    <property type="molecule type" value="Genomic_DNA"/>
</dbReference>